<dbReference type="PANTHER" id="PTHR30055">
    <property type="entry name" value="HTH-TYPE TRANSCRIPTIONAL REGULATOR RUTR"/>
    <property type="match status" value="1"/>
</dbReference>
<dbReference type="InterPro" id="IPR001647">
    <property type="entry name" value="HTH_TetR"/>
</dbReference>
<dbReference type="RefSeq" id="WP_023953261.1">
    <property type="nucleotide sequence ID" value="NZ_JAVIZA010000001.1"/>
</dbReference>
<accession>A0ABU1I2E3</accession>
<sequence>MRPSNRELIIDAAVELFATSGAESVTYDDLAAQTGLTKSGIVYHFATRQLILEAVAGRLIDGWAEAAASHAADEPDDPPHRFAAFVAGMLEGDATPAELRLAVETIGGRRMHDEWHRIRAHWLQPDDATPAQLTAVAAALGLWVSRATGFLDFDAVQRAAIEQSIRQLAAPGD</sequence>
<dbReference type="PANTHER" id="PTHR30055:SF234">
    <property type="entry name" value="HTH-TYPE TRANSCRIPTIONAL REGULATOR BETI"/>
    <property type="match status" value="1"/>
</dbReference>
<gene>
    <name evidence="6" type="ORF">QE367_002258</name>
</gene>
<keyword evidence="3" id="KW-0804">Transcription</keyword>
<comment type="caution">
    <text evidence="6">The sequence shown here is derived from an EMBL/GenBank/DDBJ whole genome shotgun (WGS) entry which is preliminary data.</text>
</comment>
<name>A0ABU1I2E3_9MICO</name>
<dbReference type="SUPFAM" id="SSF46689">
    <property type="entry name" value="Homeodomain-like"/>
    <property type="match status" value="1"/>
</dbReference>
<reference evidence="6 7" key="1">
    <citation type="submission" date="2023-08" db="EMBL/GenBank/DDBJ databases">
        <title>Functional and genomic diversity of the sorghum phyllosphere microbiome.</title>
        <authorList>
            <person name="Shade A."/>
        </authorList>
    </citation>
    <scope>NUCLEOTIDE SEQUENCE [LARGE SCALE GENOMIC DNA]</scope>
    <source>
        <strain evidence="6 7">SORGH_AS_0919</strain>
    </source>
</reference>
<evidence type="ECO:0000313" key="7">
    <source>
        <dbReference type="Proteomes" id="UP001260188"/>
    </source>
</evidence>
<dbReference type="SUPFAM" id="SSF48498">
    <property type="entry name" value="Tetracyclin repressor-like, C-terminal domain"/>
    <property type="match status" value="1"/>
</dbReference>
<keyword evidence="2 4" id="KW-0238">DNA-binding</keyword>
<evidence type="ECO:0000313" key="6">
    <source>
        <dbReference type="EMBL" id="MDR6168054.1"/>
    </source>
</evidence>
<keyword evidence="7" id="KW-1185">Reference proteome</keyword>
<evidence type="ECO:0000256" key="3">
    <source>
        <dbReference type="ARBA" id="ARBA00023163"/>
    </source>
</evidence>
<dbReference type="InterPro" id="IPR009057">
    <property type="entry name" value="Homeodomain-like_sf"/>
</dbReference>
<evidence type="ECO:0000256" key="1">
    <source>
        <dbReference type="ARBA" id="ARBA00023015"/>
    </source>
</evidence>
<evidence type="ECO:0000259" key="5">
    <source>
        <dbReference type="PROSITE" id="PS50977"/>
    </source>
</evidence>
<dbReference type="Proteomes" id="UP001260188">
    <property type="component" value="Unassembled WGS sequence"/>
</dbReference>
<dbReference type="InterPro" id="IPR050109">
    <property type="entry name" value="HTH-type_TetR-like_transc_reg"/>
</dbReference>
<dbReference type="PROSITE" id="PS50977">
    <property type="entry name" value="HTH_TETR_2"/>
    <property type="match status" value="1"/>
</dbReference>
<feature type="DNA-binding region" description="H-T-H motif" evidence="4">
    <location>
        <begin position="26"/>
        <end position="45"/>
    </location>
</feature>
<dbReference type="InterPro" id="IPR036271">
    <property type="entry name" value="Tet_transcr_reg_TetR-rel_C_sf"/>
</dbReference>
<protein>
    <submittedName>
        <fullName evidence="6">AcrR family transcriptional regulator</fullName>
    </submittedName>
</protein>
<dbReference type="Pfam" id="PF00440">
    <property type="entry name" value="TetR_N"/>
    <property type="match status" value="1"/>
</dbReference>
<evidence type="ECO:0000256" key="2">
    <source>
        <dbReference type="ARBA" id="ARBA00023125"/>
    </source>
</evidence>
<dbReference type="EMBL" id="JAVIZA010000001">
    <property type="protein sequence ID" value="MDR6168054.1"/>
    <property type="molecule type" value="Genomic_DNA"/>
</dbReference>
<dbReference type="Gene3D" id="1.10.357.10">
    <property type="entry name" value="Tetracycline Repressor, domain 2"/>
    <property type="match status" value="1"/>
</dbReference>
<feature type="domain" description="HTH tetR-type" evidence="5">
    <location>
        <begin position="3"/>
        <end position="63"/>
    </location>
</feature>
<keyword evidence="1" id="KW-0805">Transcription regulation</keyword>
<organism evidence="6 7">
    <name type="scientific">Microbacterium paludicola</name>
    <dbReference type="NCBI Taxonomy" id="300019"/>
    <lineage>
        <taxon>Bacteria</taxon>
        <taxon>Bacillati</taxon>
        <taxon>Actinomycetota</taxon>
        <taxon>Actinomycetes</taxon>
        <taxon>Micrococcales</taxon>
        <taxon>Microbacteriaceae</taxon>
        <taxon>Microbacterium</taxon>
    </lineage>
</organism>
<evidence type="ECO:0000256" key="4">
    <source>
        <dbReference type="PROSITE-ProRule" id="PRU00335"/>
    </source>
</evidence>
<dbReference type="PRINTS" id="PR00455">
    <property type="entry name" value="HTHTETR"/>
</dbReference>
<proteinExistence type="predicted"/>